<dbReference type="RefSeq" id="WP_144592586.1">
    <property type="nucleotide sequence ID" value="NZ_VJWX01000517.1"/>
</dbReference>
<feature type="domain" description="Lantibiotic dehydratase N-terminal" evidence="2">
    <location>
        <begin position="51"/>
        <end position="678"/>
    </location>
</feature>
<evidence type="ECO:0000259" key="2">
    <source>
        <dbReference type="Pfam" id="PF04738"/>
    </source>
</evidence>
<dbReference type="InterPro" id="IPR006827">
    <property type="entry name" value="Lant_deHydtase_N"/>
</dbReference>
<keyword evidence="1" id="KW-0732">Signal</keyword>
<protein>
    <submittedName>
        <fullName evidence="3">Lantibiotic dehydratase</fullName>
    </submittedName>
</protein>
<comment type="caution">
    <text evidence="3">The sequence shown here is derived from an EMBL/GenBank/DDBJ whole genome shotgun (WGS) entry which is preliminary data.</text>
</comment>
<keyword evidence="4" id="KW-1185">Reference proteome</keyword>
<evidence type="ECO:0000313" key="4">
    <source>
        <dbReference type="Proteomes" id="UP000320011"/>
    </source>
</evidence>
<dbReference type="OrthoDB" id="1273722at2"/>
<gene>
    <name evidence="3" type="ORF">FNH05_32035</name>
</gene>
<accession>A0A558ANC8</accession>
<feature type="non-terminal residue" evidence="3">
    <location>
        <position position="736"/>
    </location>
</feature>
<sequence length="736" mass="80429">MRAPRKQQLYRHANVALLRAAVAPLTHAAVPWPDLEDAGACRAWLEQIWARADFAEAVRQASPSLADRVHAIRSGHSVEAKQVRSAALSTARYLLRSSGRPTPFGLFAGVTPVTLGPRARVRWGENHRAVARADAVWLGDVVARLESCSELLERLDVVINDLAVRRGDRLEVPHGQNRVTVRYSSAVAAVCAAATTPVRFGVLVGKLVEDFAADHTAVRSLLTDLVRQGYLVTSLRAPFTVTDPVDYVVKQLHQAVAEELEAPAPLVRELAVIRADLEHHNGEKADQSAQRARVTGRMRKLSSAGRTPLAVDLLLDCDVQLPAAVATEMELTAGALLRLTRQPAGQPAWRDYHAAFIERYGTGTLVPITSVVDPSTGLGYPAGYPGSIFTPPSLGLSKRDERLLALAWKAMADGSRRVVLTDEDLHALTDEELDERHIPPHVELSGRIHAVSREALDRGDFILTVAPARSAGTLTSRFTPLADGSGLAEVYQEAQAGVEGALRVQMSFGPMYQHAENVCRVPAYLGHLLPLGEHSPSGSDITVDDLAVTATSERLHLVSLSRCQIVEPQVFHALALDKQAPPLARFLAHLPRAFGPGWYQFDWGPHVGLPFLPQVRYRRAVLSPAQWRLTGEDLGHGDWRKSLDEWRQRWNCPRVVELRDADRTLRLSLDEPAHAVLLRRQVSRHGQAILQEAPADRDFGWLDGHAHELAFPLVAVRGAAPSPLLASAPLLADGHG</sequence>
<feature type="chain" id="PRO_5021954030" evidence="1">
    <location>
        <begin position="29"/>
        <end position="736"/>
    </location>
</feature>
<evidence type="ECO:0000313" key="3">
    <source>
        <dbReference type="EMBL" id="TVT25755.1"/>
    </source>
</evidence>
<proteinExistence type="predicted"/>
<dbReference type="EMBL" id="VJWX01000517">
    <property type="protein sequence ID" value="TVT25755.1"/>
    <property type="molecule type" value="Genomic_DNA"/>
</dbReference>
<dbReference type="Proteomes" id="UP000320011">
    <property type="component" value="Unassembled WGS sequence"/>
</dbReference>
<reference evidence="3 4" key="2">
    <citation type="submission" date="2019-08" db="EMBL/GenBank/DDBJ databases">
        <title>Amycolatopsis acidicola sp. nov., isolated from peat swamp forest soil.</title>
        <authorList>
            <person name="Srisuk N."/>
        </authorList>
    </citation>
    <scope>NUCLEOTIDE SEQUENCE [LARGE SCALE GENOMIC DNA]</scope>
    <source>
        <strain evidence="3 4">TBRC 6029</strain>
    </source>
</reference>
<evidence type="ECO:0000256" key="1">
    <source>
        <dbReference type="SAM" id="SignalP"/>
    </source>
</evidence>
<name>A0A558ANC8_9PSEU</name>
<dbReference type="Pfam" id="PF04738">
    <property type="entry name" value="Lant_dehydr_N"/>
    <property type="match status" value="1"/>
</dbReference>
<reference evidence="3 4" key="1">
    <citation type="submission" date="2019-07" db="EMBL/GenBank/DDBJ databases">
        <authorList>
            <person name="Duangmal K."/>
            <person name="Teo W.F.A."/>
        </authorList>
    </citation>
    <scope>NUCLEOTIDE SEQUENCE [LARGE SCALE GENOMIC DNA]</scope>
    <source>
        <strain evidence="3 4">TBRC 6029</strain>
    </source>
</reference>
<feature type="signal peptide" evidence="1">
    <location>
        <begin position="1"/>
        <end position="28"/>
    </location>
</feature>
<dbReference type="AlphaFoldDB" id="A0A558ANC8"/>
<organism evidence="3 4">
    <name type="scientific">Amycolatopsis rhizosphaerae</name>
    <dbReference type="NCBI Taxonomy" id="2053003"/>
    <lineage>
        <taxon>Bacteria</taxon>
        <taxon>Bacillati</taxon>
        <taxon>Actinomycetota</taxon>
        <taxon>Actinomycetes</taxon>
        <taxon>Pseudonocardiales</taxon>
        <taxon>Pseudonocardiaceae</taxon>
        <taxon>Amycolatopsis</taxon>
    </lineage>
</organism>